<sequence>MVVTMGSHHHQVPLVATPNPEVTFSHHLHTVCSPFRAIRLHAPILLAYPPPLLTTPLFSMVAINNSSCCGPKCTHAMVSKGVRVMPVAPMAP</sequence>
<gene>
    <name evidence="1" type="ORF">HDC17446</name>
</gene>
<name>Q6IIP3_DROME</name>
<protein>
    <submittedName>
        <fullName evidence="1">HDC17446</fullName>
    </submittedName>
</protein>
<dbReference type="EMBL" id="BK003023">
    <property type="protein sequence ID" value="DAA03223.1"/>
    <property type="molecule type" value="Genomic_DNA"/>
</dbReference>
<dbReference type="AlphaFoldDB" id="Q6IIP3"/>
<accession>Q6IIP3</accession>
<evidence type="ECO:0000313" key="1">
    <source>
        <dbReference type="EMBL" id="DAA03223.1"/>
    </source>
</evidence>
<reference evidence="1" key="1">
    <citation type="journal article" date="2003" name="Genome Biol.">
        <title>An integrated gene annotation and transcriptional profiling approach towards the full gene content of the Drosophila genome.</title>
        <authorList>
            <person name="Hild M."/>
            <person name="Beckmann B."/>
            <person name="Haas S.A."/>
            <person name="Koch B."/>
            <person name="Solovyev V."/>
            <person name="Busold C."/>
            <person name="Fellenberg K."/>
            <person name="Boutros M."/>
            <person name="Vingron M."/>
            <person name="Sauer F."/>
            <person name="Hoheisel J.D."/>
            <person name="Paro R."/>
        </authorList>
    </citation>
    <scope>NUCLEOTIDE SEQUENCE</scope>
</reference>
<proteinExistence type="predicted"/>
<organism evidence="1">
    <name type="scientific">Drosophila melanogaster</name>
    <name type="common">Fruit fly</name>
    <dbReference type="NCBI Taxonomy" id="7227"/>
    <lineage>
        <taxon>Eukaryota</taxon>
        <taxon>Metazoa</taxon>
        <taxon>Ecdysozoa</taxon>
        <taxon>Arthropoda</taxon>
        <taxon>Hexapoda</taxon>
        <taxon>Insecta</taxon>
        <taxon>Pterygota</taxon>
        <taxon>Neoptera</taxon>
        <taxon>Endopterygota</taxon>
        <taxon>Diptera</taxon>
        <taxon>Brachycera</taxon>
        <taxon>Muscomorpha</taxon>
        <taxon>Ephydroidea</taxon>
        <taxon>Drosophilidae</taxon>
        <taxon>Drosophila</taxon>
        <taxon>Sophophora</taxon>
    </lineage>
</organism>